<dbReference type="Proteomes" id="UP000251144">
    <property type="component" value="Unassembled WGS sequence"/>
</dbReference>
<reference evidence="2 4" key="1">
    <citation type="submission" date="2018-02" db="EMBL/GenBank/DDBJ databases">
        <title>Complete genome sequencing of Faecalibacterium prausnitzii strains isolated from the human gut.</title>
        <authorList>
            <person name="Fitzgerald B.C."/>
            <person name="Shkoporov A.N."/>
            <person name="Ross P.R."/>
            <person name="Hill C."/>
        </authorList>
    </citation>
    <scope>NUCLEOTIDE SEQUENCE [LARGE SCALE GENOMIC DNA]</scope>
    <source>
        <strain evidence="2 4">APC942/32-1</strain>
    </source>
</reference>
<accession>A0A329U1Q2</accession>
<dbReference type="Gene3D" id="1.10.1760.20">
    <property type="match status" value="1"/>
</dbReference>
<name>A0A329U1Q2_9FIRM</name>
<protein>
    <submittedName>
        <fullName evidence="2">Folate family ECF transporter S component</fullName>
    </submittedName>
    <submittedName>
        <fullName evidence="3">Folate transporter FolT</fullName>
    </submittedName>
</protein>
<dbReference type="InterPro" id="IPR030949">
    <property type="entry name" value="ECF_S_folate_fam"/>
</dbReference>
<gene>
    <name evidence="3" type="primary">folT</name>
    <name evidence="2" type="ORF">C4N26_04555</name>
    <name evidence="3" type="ORF">FPPS064S07_00367</name>
</gene>
<evidence type="ECO:0000256" key="1">
    <source>
        <dbReference type="SAM" id="Phobius"/>
    </source>
</evidence>
<evidence type="ECO:0000313" key="2">
    <source>
        <dbReference type="EMBL" id="RAW55233.1"/>
    </source>
</evidence>
<sequence>MKNESRISVRTLTAMALLIAMSIVFSRVLSISTGFVRFNLGSLPVLLAGILFGPWAGFVVGMVADIIGGVLAGYAINPLITLGAASIGLVGGLGWQKLSHLRTGTRLWCSVLAAHFVGSMVINSLALHIFYGYAWAVLAARIPNALVLTAVNTVLLRILLENRALMAVAKR</sequence>
<dbReference type="RefSeq" id="WP_158398492.1">
    <property type="nucleotide sequence ID" value="NZ_CABHMY010000089.1"/>
</dbReference>
<proteinExistence type="predicted"/>
<feature type="transmembrane region" description="Helical" evidence="1">
    <location>
        <begin position="43"/>
        <end position="68"/>
    </location>
</feature>
<keyword evidence="1" id="KW-0472">Membrane</keyword>
<feature type="transmembrane region" description="Helical" evidence="1">
    <location>
        <begin position="107"/>
        <end position="130"/>
    </location>
</feature>
<dbReference type="NCBIfam" id="TIGR04518">
    <property type="entry name" value="ECF_S_folT_fam"/>
    <property type="match status" value="1"/>
</dbReference>
<evidence type="ECO:0000313" key="4">
    <source>
        <dbReference type="Proteomes" id="UP000251144"/>
    </source>
</evidence>
<keyword evidence="1" id="KW-0812">Transmembrane</keyword>
<organism evidence="2 4">
    <name type="scientific">Faecalibacterium prausnitzii</name>
    <dbReference type="NCBI Taxonomy" id="853"/>
    <lineage>
        <taxon>Bacteria</taxon>
        <taxon>Bacillati</taxon>
        <taxon>Bacillota</taxon>
        <taxon>Clostridia</taxon>
        <taxon>Eubacteriales</taxon>
        <taxon>Oscillospiraceae</taxon>
        <taxon>Faecalibacterium</taxon>
    </lineage>
</organism>
<dbReference type="Proteomes" id="UP000406184">
    <property type="component" value="Unassembled WGS sequence"/>
</dbReference>
<keyword evidence="1" id="KW-1133">Transmembrane helix</keyword>
<dbReference type="InterPro" id="IPR009825">
    <property type="entry name" value="ECF_substrate-spec-like"/>
</dbReference>
<feature type="transmembrane region" description="Helical" evidence="1">
    <location>
        <begin position="142"/>
        <end position="160"/>
    </location>
</feature>
<feature type="transmembrane region" description="Helical" evidence="1">
    <location>
        <begin position="12"/>
        <end position="31"/>
    </location>
</feature>
<dbReference type="EMBL" id="PRLB01000002">
    <property type="protein sequence ID" value="RAW55233.1"/>
    <property type="molecule type" value="Genomic_DNA"/>
</dbReference>
<dbReference type="Pfam" id="PF07155">
    <property type="entry name" value="ECF-ribofla_trS"/>
    <property type="match status" value="1"/>
</dbReference>
<dbReference type="AlphaFoldDB" id="A0A329U1Q2"/>
<reference evidence="3 5" key="2">
    <citation type="submission" date="2019-07" db="EMBL/GenBank/DDBJ databases">
        <authorList>
            <person name="Hibberd C M."/>
            <person name="Gehrig L. J."/>
            <person name="Chang H.-W."/>
            <person name="Venkatesh S."/>
        </authorList>
    </citation>
    <scope>NUCLEOTIDE SEQUENCE [LARGE SCALE GENOMIC DNA]</scope>
    <source>
        <strain evidence="3">Faecalibacterium_prausnitzii_JG_BgPS064</strain>
    </source>
</reference>
<feature type="transmembrane region" description="Helical" evidence="1">
    <location>
        <begin position="74"/>
        <end position="95"/>
    </location>
</feature>
<dbReference type="EMBL" id="CABHMY010000089">
    <property type="protein sequence ID" value="VUX03048.1"/>
    <property type="molecule type" value="Genomic_DNA"/>
</dbReference>
<dbReference type="GO" id="GO:0016020">
    <property type="term" value="C:membrane"/>
    <property type="evidence" value="ECO:0007669"/>
    <property type="project" value="InterPro"/>
</dbReference>
<evidence type="ECO:0000313" key="5">
    <source>
        <dbReference type="Proteomes" id="UP000406184"/>
    </source>
</evidence>
<dbReference type="OrthoDB" id="4624at2"/>
<keyword evidence="5" id="KW-1185">Reference proteome</keyword>
<evidence type="ECO:0000313" key="3">
    <source>
        <dbReference type="EMBL" id="VUX03048.1"/>
    </source>
</evidence>